<organism evidence="2 3">
    <name type="scientific">Puccinia coronata f. sp. avenae</name>
    <dbReference type="NCBI Taxonomy" id="200324"/>
    <lineage>
        <taxon>Eukaryota</taxon>
        <taxon>Fungi</taxon>
        <taxon>Dikarya</taxon>
        <taxon>Basidiomycota</taxon>
        <taxon>Pucciniomycotina</taxon>
        <taxon>Pucciniomycetes</taxon>
        <taxon>Pucciniales</taxon>
        <taxon>Pucciniaceae</taxon>
        <taxon>Puccinia</taxon>
    </lineage>
</organism>
<dbReference type="EMBL" id="PGCJ01001098">
    <property type="protein sequence ID" value="PLW09573.1"/>
    <property type="molecule type" value="Genomic_DNA"/>
</dbReference>
<evidence type="ECO:0000313" key="2">
    <source>
        <dbReference type="EMBL" id="PLW09573.1"/>
    </source>
</evidence>
<accession>A0A2N5S8M5</accession>
<name>A0A2N5S8M5_9BASI</name>
<feature type="region of interest" description="Disordered" evidence="1">
    <location>
        <begin position="1"/>
        <end position="31"/>
    </location>
</feature>
<reference evidence="2 3" key="1">
    <citation type="submission" date="2017-11" db="EMBL/GenBank/DDBJ databases">
        <title>De novo assembly and phasing of dikaryotic genomes from two isolates of Puccinia coronata f. sp. avenae, the causal agent of oat crown rust.</title>
        <authorList>
            <person name="Miller M.E."/>
            <person name="Zhang Y."/>
            <person name="Omidvar V."/>
            <person name="Sperschneider J."/>
            <person name="Schwessinger B."/>
            <person name="Raley C."/>
            <person name="Palmer J.M."/>
            <person name="Garnica D."/>
            <person name="Upadhyaya N."/>
            <person name="Rathjen J."/>
            <person name="Taylor J.M."/>
            <person name="Park R.F."/>
            <person name="Dodds P.N."/>
            <person name="Hirsch C.D."/>
            <person name="Kianian S.F."/>
            <person name="Figueroa M."/>
        </authorList>
    </citation>
    <scope>NUCLEOTIDE SEQUENCE [LARGE SCALE GENOMIC DNA]</scope>
    <source>
        <strain evidence="2">12NC29</strain>
    </source>
</reference>
<feature type="compositionally biased region" description="Polar residues" evidence="1">
    <location>
        <begin position="1"/>
        <end position="17"/>
    </location>
</feature>
<protein>
    <submittedName>
        <fullName evidence="2">Uncharacterized protein</fullName>
    </submittedName>
</protein>
<dbReference type="Proteomes" id="UP000235388">
    <property type="component" value="Unassembled WGS sequence"/>
</dbReference>
<sequence>MQKTIPQVPTSRTSTHNRACPSPAGHYHQRKPRIPSFCTSPCSFVLGLTGTKFNRFDLFVNAYSVKKSDQSTTSTTSTGPE</sequence>
<evidence type="ECO:0000256" key="1">
    <source>
        <dbReference type="SAM" id="MobiDB-lite"/>
    </source>
</evidence>
<proteinExistence type="predicted"/>
<dbReference type="STRING" id="200324.A0A2N5S8M5"/>
<dbReference type="AlphaFoldDB" id="A0A2N5S8M5"/>
<gene>
    <name evidence="2" type="ORF">PCANC_23609</name>
</gene>
<comment type="caution">
    <text evidence="2">The sequence shown here is derived from an EMBL/GenBank/DDBJ whole genome shotgun (WGS) entry which is preliminary data.</text>
</comment>
<evidence type="ECO:0000313" key="3">
    <source>
        <dbReference type="Proteomes" id="UP000235388"/>
    </source>
</evidence>
<keyword evidence="3" id="KW-1185">Reference proteome</keyword>